<gene>
    <name evidence="7" type="ORF">SAMN05660209_00433</name>
</gene>
<keyword evidence="4 5" id="KW-0472">Membrane</keyword>
<evidence type="ECO:0000256" key="5">
    <source>
        <dbReference type="SAM" id="Phobius"/>
    </source>
</evidence>
<dbReference type="Gene3D" id="2.40.50.140">
    <property type="entry name" value="Nucleic acid-binding proteins"/>
    <property type="match status" value="1"/>
</dbReference>
<dbReference type="Pfam" id="PF01957">
    <property type="entry name" value="NfeD"/>
    <property type="match status" value="1"/>
</dbReference>
<comment type="subcellular location">
    <subcellularLocation>
        <location evidence="1">Membrane</location>
        <topology evidence="1">Multi-pass membrane protein</topology>
    </subcellularLocation>
</comment>
<evidence type="ECO:0000256" key="4">
    <source>
        <dbReference type="ARBA" id="ARBA00023136"/>
    </source>
</evidence>
<dbReference type="InterPro" id="IPR012340">
    <property type="entry name" value="NA-bd_OB-fold"/>
</dbReference>
<dbReference type="EMBL" id="FNOT01000001">
    <property type="protein sequence ID" value="SDX41137.1"/>
    <property type="molecule type" value="Genomic_DNA"/>
</dbReference>
<dbReference type="PANTHER" id="PTHR33507">
    <property type="entry name" value="INNER MEMBRANE PROTEIN YBBJ"/>
    <property type="match status" value="1"/>
</dbReference>
<organism evidence="7 8">
    <name type="scientific">Geodermatophilus africanus</name>
    <dbReference type="NCBI Taxonomy" id="1137993"/>
    <lineage>
        <taxon>Bacteria</taxon>
        <taxon>Bacillati</taxon>
        <taxon>Actinomycetota</taxon>
        <taxon>Actinomycetes</taxon>
        <taxon>Geodermatophilales</taxon>
        <taxon>Geodermatophilaceae</taxon>
        <taxon>Geodermatophilus</taxon>
    </lineage>
</organism>
<accession>A0A1H3BGW2</accession>
<feature type="domain" description="NfeD-like C-terminal" evidence="6">
    <location>
        <begin position="109"/>
        <end position="165"/>
    </location>
</feature>
<dbReference type="GO" id="GO:0006508">
    <property type="term" value="P:proteolysis"/>
    <property type="evidence" value="ECO:0007669"/>
    <property type="project" value="UniProtKB-KW"/>
</dbReference>
<keyword evidence="7" id="KW-0378">Hydrolase</keyword>
<protein>
    <submittedName>
        <fullName evidence="7">Membrane protein implicated in regulation of membrane protease activity</fullName>
    </submittedName>
</protein>
<evidence type="ECO:0000259" key="6">
    <source>
        <dbReference type="Pfam" id="PF01957"/>
    </source>
</evidence>
<dbReference type="GO" id="GO:0008233">
    <property type="term" value="F:peptidase activity"/>
    <property type="evidence" value="ECO:0007669"/>
    <property type="project" value="UniProtKB-KW"/>
</dbReference>
<sequence length="172" mass="17697">MPGADRGDDPVEIDSIAVRKWESADVDAWVLWLIASGLFTAGELASGDLFLLMLAGGALGGVGVALLGGPVVLQLAAFVVVSALLLAVVRPLAKRHLTEGTPGQPDGVAALIGRTARVTRAVDGHGGRIRLGADEWTARSQYGGEHFPVGTTVRILQVDGATAVVGDALELE</sequence>
<evidence type="ECO:0000313" key="7">
    <source>
        <dbReference type="EMBL" id="SDX41137.1"/>
    </source>
</evidence>
<feature type="transmembrane region" description="Helical" evidence="5">
    <location>
        <begin position="26"/>
        <end position="42"/>
    </location>
</feature>
<dbReference type="GO" id="GO:0005886">
    <property type="term" value="C:plasma membrane"/>
    <property type="evidence" value="ECO:0007669"/>
    <property type="project" value="TreeGrafter"/>
</dbReference>
<keyword evidence="2 5" id="KW-0812">Transmembrane</keyword>
<dbReference type="InterPro" id="IPR002810">
    <property type="entry name" value="NfeD-like_C"/>
</dbReference>
<evidence type="ECO:0000256" key="1">
    <source>
        <dbReference type="ARBA" id="ARBA00004141"/>
    </source>
</evidence>
<dbReference type="InterPro" id="IPR052165">
    <property type="entry name" value="Membrane_assoc_protease"/>
</dbReference>
<keyword evidence="8" id="KW-1185">Reference proteome</keyword>
<dbReference type="STRING" id="1137993.SAMN05660209_00433"/>
<name>A0A1H3BGW2_9ACTN</name>
<dbReference type="PANTHER" id="PTHR33507:SF3">
    <property type="entry name" value="INNER MEMBRANE PROTEIN YBBJ"/>
    <property type="match status" value="1"/>
</dbReference>
<evidence type="ECO:0000256" key="2">
    <source>
        <dbReference type="ARBA" id="ARBA00022692"/>
    </source>
</evidence>
<keyword evidence="3 5" id="KW-1133">Transmembrane helix</keyword>
<reference evidence="8" key="1">
    <citation type="submission" date="2016-10" db="EMBL/GenBank/DDBJ databases">
        <authorList>
            <person name="Varghese N."/>
            <person name="Submissions S."/>
        </authorList>
    </citation>
    <scope>NUCLEOTIDE SEQUENCE [LARGE SCALE GENOMIC DNA]</scope>
    <source>
        <strain evidence="8">DSM 45422</strain>
    </source>
</reference>
<dbReference type="SUPFAM" id="SSF141322">
    <property type="entry name" value="NfeD domain-like"/>
    <property type="match status" value="1"/>
</dbReference>
<dbReference type="Proteomes" id="UP000198921">
    <property type="component" value="Unassembled WGS sequence"/>
</dbReference>
<feature type="transmembrane region" description="Helical" evidence="5">
    <location>
        <begin position="73"/>
        <end position="93"/>
    </location>
</feature>
<dbReference type="AlphaFoldDB" id="A0A1H3BGW2"/>
<evidence type="ECO:0000256" key="3">
    <source>
        <dbReference type="ARBA" id="ARBA00022989"/>
    </source>
</evidence>
<evidence type="ECO:0000313" key="8">
    <source>
        <dbReference type="Proteomes" id="UP000198921"/>
    </source>
</evidence>
<keyword evidence="7" id="KW-0645">Protease</keyword>
<proteinExistence type="predicted"/>